<feature type="compositionally biased region" description="Polar residues" evidence="7">
    <location>
        <begin position="53"/>
        <end position="71"/>
    </location>
</feature>
<dbReference type="Proteomes" id="UP000030151">
    <property type="component" value="Unassembled WGS sequence"/>
</dbReference>
<dbReference type="HOGENOM" id="CLU_090091_0_0_1"/>
<dbReference type="eggNOG" id="ENOG502RZ9X">
    <property type="taxonomic scope" value="Eukaryota"/>
</dbReference>
<accession>A0A0A1UVA6</accession>
<keyword evidence="6" id="KW-0539">Nucleus</keyword>
<feature type="domain" description="Histone deacetylase complex subunit SAP30 Sin3 binding" evidence="8">
    <location>
        <begin position="125"/>
        <end position="159"/>
    </location>
</feature>
<evidence type="ECO:0000256" key="6">
    <source>
        <dbReference type="ARBA" id="ARBA00023242"/>
    </source>
</evidence>
<gene>
    <name evidence="9" type="ORF">X797_005187</name>
</gene>
<comment type="caution">
    <text evidence="9">The sequence shown here is derived from an EMBL/GenBank/DDBJ whole genome shotgun (WGS) entry which is preliminary data.</text>
</comment>
<keyword evidence="4" id="KW-0805">Transcription regulation</keyword>
<feature type="region of interest" description="Disordered" evidence="7">
    <location>
        <begin position="1"/>
        <end position="71"/>
    </location>
</feature>
<evidence type="ECO:0000256" key="4">
    <source>
        <dbReference type="ARBA" id="ARBA00023015"/>
    </source>
</evidence>
<keyword evidence="3" id="KW-0678">Repressor</keyword>
<dbReference type="InterPro" id="IPR038291">
    <property type="entry name" value="SAP30_C_sf"/>
</dbReference>
<evidence type="ECO:0000256" key="5">
    <source>
        <dbReference type="ARBA" id="ARBA00023163"/>
    </source>
</evidence>
<comment type="similarity">
    <text evidence="2">Belongs to the SAP30 family.</text>
</comment>
<keyword evidence="5" id="KW-0804">Transcription</keyword>
<dbReference type="PANTHER" id="PTHR13286:SF23">
    <property type="entry name" value="HISTONE DEACETYLASE COMPLEX SUBUNIT SAP30 SIN3 BINDING DOMAIN-CONTAINING PROTEIN"/>
    <property type="match status" value="1"/>
</dbReference>
<dbReference type="GO" id="GO:0005634">
    <property type="term" value="C:nucleus"/>
    <property type="evidence" value="ECO:0007669"/>
    <property type="project" value="UniProtKB-SubCell"/>
</dbReference>
<evidence type="ECO:0000256" key="1">
    <source>
        <dbReference type="ARBA" id="ARBA00004123"/>
    </source>
</evidence>
<dbReference type="OrthoDB" id="510958at2759"/>
<evidence type="ECO:0000313" key="10">
    <source>
        <dbReference type="Proteomes" id="UP000030151"/>
    </source>
</evidence>
<reference evidence="9 10" key="1">
    <citation type="submission" date="2014-02" db="EMBL/GenBank/DDBJ databases">
        <title>The genome sequence of the entomopathogenic fungus Metarhizium robertsii ARSEF 2575.</title>
        <authorList>
            <person name="Giuliano Garisto Donzelli B."/>
            <person name="Roe B.A."/>
            <person name="Macmil S.L."/>
            <person name="Krasnoff S.B."/>
            <person name="Gibson D.M."/>
        </authorList>
    </citation>
    <scope>NUCLEOTIDE SEQUENCE [LARGE SCALE GENOMIC DNA]</scope>
    <source>
        <strain evidence="9 10">ARSEF 2575</strain>
    </source>
</reference>
<dbReference type="AlphaFoldDB" id="A0A0A1UVA6"/>
<evidence type="ECO:0000256" key="2">
    <source>
        <dbReference type="ARBA" id="ARBA00006283"/>
    </source>
</evidence>
<dbReference type="InterPro" id="IPR024145">
    <property type="entry name" value="His_deAcase_SAP30/SAP30L"/>
</dbReference>
<protein>
    <submittedName>
        <fullName evidence="9">Histone deacetylase complex subunit SAP30</fullName>
    </submittedName>
</protein>
<dbReference type="InterPro" id="IPR025718">
    <property type="entry name" value="SAP30_Sin3-bd"/>
</dbReference>
<dbReference type="PANTHER" id="PTHR13286">
    <property type="entry name" value="SAP30"/>
    <property type="match status" value="1"/>
</dbReference>
<dbReference type="EMBL" id="JELW01000007">
    <property type="protein sequence ID" value="EXV01669.1"/>
    <property type="molecule type" value="Genomic_DNA"/>
</dbReference>
<proteinExistence type="inferred from homology"/>
<evidence type="ECO:0000256" key="3">
    <source>
        <dbReference type="ARBA" id="ARBA00022491"/>
    </source>
</evidence>
<evidence type="ECO:0000259" key="8">
    <source>
        <dbReference type="Pfam" id="PF13867"/>
    </source>
</evidence>
<dbReference type="Gene3D" id="6.10.160.20">
    <property type="match status" value="1"/>
</dbReference>
<sequence length="179" mass="19679">MPPPKSSRTAADDHKTDNTGGPKEKGSGPTSAKMRRGASQSSASQLREAHAANTPTSAPLQSASETQAPTINWSSFERDALHTYRREHQLNTPASFASKYHQLLLSRSGSIGLYSPTMTRKQQTRRQSKDNLAKAVRKHFNGLGIQENDVVVDFIYKIRNEKMARAGGPNRQPGIISEH</sequence>
<name>A0A0A1UVA6_9HYPO</name>
<organism evidence="9 10">
    <name type="scientific">Metarhizium robertsii</name>
    <dbReference type="NCBI Taxonomy" id="568076"/>
    <lineage>
        <taxon>Eukaryota</taxon>
        <taxon>Fungi</taxon>
        <taxon>Dikarya</taxon>
        <taxon>Ascomycota</taxon>
        <taxon>Pezizomycotina</taxon>
        <taxon>Sordariomycetes</taxon>
        <taxon>Hypocreomycetidae</taxon>
        <taxon>Hypocreales</taxon>
        <taxon>Clavicipitaceae</taxon>
        <taxon>Metarhizium</taxon>
    </lineage>
</organism>
<dbReference type="Pfam" id="PF13867">
    <property type="entry name" value="SAP30_Sin3_bdg"/>
    <property type="match status" value="1"/>
</dbReference>
<evidence type="ECO:0000256" key="7">
    <source>
        <dbReference type="SAM" id="MobiDB-lite"/>
    </source>
</evidence>
<feature type="compositionally biased region" description="Basic and acidic residues" evidence="7">
    <location>
        <begin position="10"/>
        <end position="26"/>
    </location>
</feature>
<comment type="subcellular location">
    <subcellularLocation>
        <location evidence="1">Nucleus</location>
    </subcellularLocation>
</comment>
<evidence type="ECO:0000313" key="9">
    <source>
        <dbReference type="EMBL" id="EXV01669.1"/>
    </source>
</evidence>